<dbReference type="RefSeq" id="XP_032814991.1">
    <property type="nucleotide sequence ID" value="XM_032959100.1"/>
</dbReference>
<evidence type="ECO:0000256" key="13">
    <source>
        <dbReference type="SAM" id="MobiDB-lite"/>
    </source>
</evidence>
<proteinExistence type="predicted"/>
<dbReference type="CDD" id="cd17046">
    <property type="entry name" value="Ubl_IKKA_like"/>
    <property type="match status" value="1"/>
</dbReference>
<evidence type="ECO:0000256" key="3">
    <source>
        <dbReference type="ARBA" id="ARBA00012442"/>
    </source>
</evidence>
<dbReference type="InterPro" id="IPR051180">
    <property type="entry name" value="IKK"/>
</dbReference>
<accession>A0AAJ7TBP9</accession>
<name>A0AAJ7TBP9_PETMA</name>
<dbReference type="SUPFAM" id="SSF54236">
    <property type="entry name" value="Ubiquitin-like"/>
    <property type="match status" value="1"/>
</dbReference>
<comment type="catalytic activity">
    <reaction evidence="12">
        <text>L-seryl-[I-kappa-B protein] + ATP = O-phospho-L-seryl-[I-kappa-B protein] + ADP + H(+)</text>
        <dbReference type="Rhea" id="RHEA:19073"/>
        <dbReference type="Rhea" id="RHEA-COMP:13698"/>
        <dbReference type="Rhea" id="RHEA-COMP:13699"/>
        <dbReference type="ChEBI" id="CHEBI:15378"/>
        <dbReference type="ChEBI" id="CHEBI:29999"/>
        <dbReference type="ChEBI" id="CHEBI:30616"/>
        <dbReference type="ChEBI" id="CHEBI:83421"/>
        <dbReference type="ChEBI" id="CHEBI:456216"/>
        <dbReference type="EC" id="2.7.11.10"/>
    </reaction>
</comment>
<feature type="compositionally biased region" description="Polar residues" evidence="13">
    <location>
        <begin position="667"/>
        <end position="680"/>
    </location>
</feature>
<dbReference type="CTD" id="3551"/>
<gene>
    <name evidence="17" type="primary">IKBKB</name>
</gene>
<feature type="domain" description="Ubiquitin-like" evidence="15">
    <location>
        <begin position="306"/>
        <end position="368"/>
    </location>
</feature>
<keyword evidence="5" id="KW-0723">Serine/threonine-protein kinase</keyword>
<reference evidence="17" key="1">
    <citation type="submission" date="2025-08" db="UniProtKB">
        <authorList>
            <consortium name="RefSeq"/>
        </authorList>
    </citation>
    <scope>IDENTIFICATION</scope>
    <source>
        <tissue evidence="17">Sperm</tissue>
    </source>
</reference>
<evidence type="ECO:0000256" key="12">
    <source>
        <dbReference type="ARBA" id="ARBA00048789"/>
    </source>
</evidence>
<dbReference type="Gene3D" id="3.10.20.90">
    <property type="entry name" value="Phosphatidylinositol 3-kinase Catalytic Subunit, Chain A, domain 1"/>
    <property type="match status" value="1"/>
</dbReference>
<keyword evidence="10" id="KW-0067">ATP-binding</keyword>
<dbReference type="GO" id="GO:0008384">
    <property type="term" value="F:IkappaB kinase activity"/>
    <property type="evidence" value="ECO:0007669"/>
    <property type="project" value="UniProtKB-EC"/>
</dbReference>
<dbReference type="EC" id="2.7.11.10" evidence="3"/>
<evidence type="ECO:0000256" key="4">
    <source>
        <dbReference type="ARBA" id="ARBA00022490"/>
    </source>
</evidence>
<dbReference type="InterPro" id="IPR011009">
    <property type="entry name" value="Kinase-like_dom_sf"/>
</dbReference>
<keyword evidence="7" id="KW-0808">Transferase</keyword>
<dbReference type="GO" id="GO:0008385">
    <property type="term" value="C:IkappaB kinase complex"/>
    <property type="evidence" value="ECO:0007669"/>
    <property type="project" value="TreeGrafter"/>
</dbReference>
<dbReference type="SUPFAM" id="SSF56112">
    <property type="entry name" value="Protein kinase-like (PK-like)"/>
    <property type="match status" value="1"/>
</dbReference>
<keyword evidence="11" id="KW-0539">Nucleus</keyword>
<dbReference type="KEGG" id="pmrn:116945032"/>
<keyword evidence="16" id="KW-1185">Reference proteome</keyword>
<dbReference type="Proteomes" id="UP001318040">
    <property type="component" value="Chromosome 22"/>
</dbReference>
<dbReference type="GeneID" id="116945032"/>
<dbReference type="GO" id="GO:0005634">
    <property type="term" value="C:nucleus"/>
    <property type="evidence" value="ECO:0007669"/>
    <property type="project" value="UniProtKB-SubCell"/>
</dbReference>
<dbReference type="Gene3D" id="1.20.1270.250">
    <property type="match status" value="1"/>
</dbReference>
<dbReference type="SMART" id="SM00220">
    <property type="entry name" value="S_TKc"/>
    <property type="match status" value="1"/>
</dbReference>
<dbReference type="Pfam" id="PF00069">
    <property type="entry name" value="Pkinase"/>
    <property type="match status" value="1"/>
</dbReference>
<dbReference type="PANTHER" id="PTHR22969:SF17">
    <property type="entry name" value="INHIBITOR OF NUCLEAR FACTOR KAPPA-B KINASE SUBUNIT BETA"/>
    <property type="match status" value="1"/>
</dbReference>
<dbReference type="PROSITE" id="PS50053">
    <property type="entry name" value="UBIQUITIN_2"/>
    <property type="match status" value="1"/>
</dbReference>
<dbReference type="InterPro" id="IPR022007">
    <property type="entry name" value="IKKbetaNEMObind"/>
</dbReference>
<dbReference type="GO" id="GO:0005524">
    <property type="term" value="F:ATP binding"/>
    <property type="evidence" value="ECO:0007669"/>
    <property type="project" value="UniProtKB-KW"/>
</dbReference>
<organism evidence="16 17">
    <name type="scientific">Petromyzon marinus</name>
    <name type="common">Sea lamprey</name>
    <dbReference type="NCBI Taxonomy" id="7757"/>
    <lineage>
        <taxon>Eukaryota</taxon>
        <taxon>Metazoa</taxon>
        <taxon>Chordata</taxon>
        <taxon>Craniata</taxon>
        <taxon>Vertebrata</taxon>
        <taxon>Cyclostomata</taxon>
        <taxon>Hyperoartia</taxon>
        <taxon>Petromyzontiformes</taxon>
        <taxon>Petromyzontidae</taxon>
        <taxon>Petromyzon</taxon>
    </lineage>
</organism>
<dbReference type="GO" id="GO:0045944">
    <property type="term" value="P:positive regulation of transcription by RNA polymerase II"/>
    <property type="evidence" value="ECO:0007669"/>
    <property type="project" value="TreeGrafter"/>
</dbReference>
<evidence type="ECO:0000256" key="1">
    <source>
        <dbReference type="ARBA" id="ARBA00004123"/>
    </source>
</evidence>
<keyword evidence="6" id="KW-0597">Phosphoprotein</keyword>
<evidence type="ECO:0000256" key="2">
    <source>
        <dbReference type="ARBA" id="ARBA00004496"/>
    </source>
</evidence>
<dbReference type="InterPro" id="IPR046375">
    <property type="entry name" value="IKBKB_SDD_sf"/>
</dbReference>
<evidence type="ECO:0000256" key="8">
    <source>
        <dbReference type="ARBA" id="ARBA00022741"/>
    </source>
</evidence>
<dbReference type="FunFam" id="1.10.510.10:FF:000147">
    <property type="entry name" value="Inhibitor of nuclear factor kappa-B kinase subunit beta"/>
    <property type="match status" value="1"/>
</dbReference>
<dbReference type="InterPro" id="IPR029071">
    <property type="entry name" value="Ubiquitin-like_domsf"/>
</dbReference>
<feature type="region of interest" description="Disordered" evidence="13">
    <location>
        <begin position="667"/>
        <end position="701"/>
    </location>
</feature>
<keyword evidence="4" id="KW-0963">Cytoplasm</keyword>
<keyword evidence="8" id="KW-0547">Nucleotide-binding</keyword>
<feature type="domain" description="Protein kinase" evidence="14">
    <location>
        <begin position="10"/>
        <end position="299"/>
    </location>
</feature>
<keyword evidence="9 17" id="KW-0418">Kinase</keyword>
<evidence type="ECO:0000256" key="6">
    <source>
        <dbReference type="ARBA" id="ARBA00022553"/>
    </source>
</evidence>
<dbReference type="InterPro" id="IPR041185">
    <property type="entry name" value="IKBKB_SDD"/>
</dbReference>
<dbReference type="PROSITE" id="PS00108">
    <property type="entry name" value="PROTEIN_KINASE_ST"/>
    <property type="match status" value="1"/>
</dbReference>
<evidence type="ECO:0000256" key="9">
    <source>
        <dbReference type="ARBA" id="ARBA00022777"/>
    </source>
</evidence>
<feature type="compositionally biased region" description="Low complexity" evidence="13">
    <location>
        <begin position="692"/>
        <end position="701"/>
    </location>
</feature>
<dbReference type="PANTHER" id="PTHR22969">
    <property type="entry name" value="IKB KINASE"/>
    <property type="match status" value="1"/>
</dbReference>
<comment type="subcellular location">
    <subcellularLocation>
        <location evidence="2">Cytoplasm</location>
    </subcellularLocation>
    <subcellularLocation>
        <location evidence="1">Nucleus</location>
    </subcellularLocation>
</comment>
<dbReference type="Pfam" id="PF18397">
    <property type="entry name" value="IKBKB_SDD"/>
    <property type="match status" value="1"/>
</dbReference>
<evidence type="ECO:0000259" key="15">
    <source>
        <dbReference type="PROSITE" id="PS50053"/>
    </source>
</evidence>
<dbReference type="AlphaFoldDB" id="A0AAJ7TBP9"/>
<dbReference type="Gene3D" id="6.10.250.2110">
    <property type="match status" value="1"/>
</dbReference>
<sequence>MNQAAESGPWERKERLGAGGFGHVCMWQNKENGEQRAVKTCRMELSPRNRERWVLEIQIMKRLNHPNVVSAREVPEEMEKALGPRDLPLLAMEYCSGGDLRKVLLKPENCCGMRECDVMAVIYDISQAVQYLHTNRIIHRDLKPENIVLQQQQDRVIYKIIDLGYAKELDQGSLCTSFVGTLQYLAPELFEGQKYTVSVDYWSFGTVVFECITGFRPFLPNMQPVQWHSIVIRKGPHDIVAVEEMNREIKFSSHIPAPHNLNPVLAVQLEHWLQLMLFWNARQRGGPVDEGTGRPTCFLILDTILTSKTVHILNMVTGEVLAYTVRPDDSLQHLQEQVMASTTIPVADQELLFETGIMLDPRKPVDQCLPEGCWNMSLVYLFDKSREEYGVQLRPPKIPDLVSYIVSESKTLLSYMQQRRAFGQAYHYVRSMKEHLGRLQQGQRAAMLSLLRYNSSLTKLRSFTAALAQQLKAKLEFFLSSLQLDLEKYEEQMNSGICEGMPSGLEASKKMHSAWLEMKEKAKALVQNTEVVEVDEKLLAVQGQIVALQRSPTARRQGDVLENTEQKAMELYKQLREKPSDQRVYGDSVEMVKLIIHAVQNLEKLMKELCLFLGKMVVCKNEISSLMPRLEESVECMKEADRALTRMQDKRQKDIWSLLKFAMAKSKQSPMSASPDSGSLGQVPLWPPSPPGASTASASSSSANVNGVASAAAAVAPSGPAPGPTTPNSLHSMAAERCEASLMLIAEGHSQMSRCVDVIQETLREQKLDLKSLDWSWLSS</sequence>
<evidence type="ECO:0000313" key="17">
    <source>
        <dbReference type="RefSeq" id="XP_032814991.1"/>
    </source>
</evidence>
<evidence type="ECO:0000256" key="11">
    <source>
        <dbReference type="ARBA" id="ARBA00023242"/>
    </source>
</evidence>
<dbReference type="InterPro" id="IPR008271">
    <property type="entry name" value="Ser/Thr_kinase_AS"/>
</dbReference>
<evidence type="ECO:0000256" key="5">
    <source>
        <dbReference type="ARBA" id="ARBA00022527"/>
    </source>
</evidence>
<evidence type="ECO:0000256" key="7">
    <source>
        <dbReference type="ARBA" id="ARBA00022679"/>
    </source>
</evidence>
<dbReference type="Pfam" id="PF12179">
    <property type="entry name" value="IKKbetaNEMObind"/>
    <property type="match status" value="1"/>
</dbReference>
<dbReference type="InterPro" id="IPR000719">
    <property type="entry name" value="Prot_kinase_dom"/>
</dbReference>
<evidence type="ECO:0000313" key="16">
    <source>
        <dbReference type="Proteomes" id="UP001318040"/>
    </source>
</evidence>
<dbReference type="SMART" id="SM01239">
    <property type="entry name" value="IKKbetaNEMObind"/>
    <property type="match status" value="1"/>
</dbReference>
<evidence type="ECO:0000259" key="14">
    <source>
        <dbReference type="PROSITE" id="PS50011"/>
    </source>
</evidence>
<dbReference type="InterPro" id="IPR000626">
    <property type="entry name" value="Ubiquitin-like_dom"/>
</dbReference>
<dbReference type="PROSITE" id="PS50011">
    <property type="entry name" value="PROTEIN_KINASE_DOM"/>
    <property type="match status" value="1"/>
</dbReference>
<evidence type="ECO:0000256" key="10">
    <source>
        <dbReference type="ARBA" id="ARBA00022840"/>
    </source>
</evidence>
<protein>
    <recommendedName>
        <fullName evidence="3">IkappaB kinase</fullName>
        <ecNumber evidence="3">2.7.11.10</ecNumber>
    </recommendedName>
</protein>
<dbReference type="Gene3D" id="1.10.510.10">
    <property type="entry name" value="Transferase(Phosphotransferase) domain 1"/>
    <property type="match status" value="1"/>
</dbReference>
<dbReference type="GO" id="GO:0033209">
    <property type="term" value="P:tumor necrosis factor-mediated signaling pathway"/>
    <property type="evidence" value="ECO:0007669"/>
    <property type="project" value="TreeGrafter"/>
</dbReference>